<name>A8YMA9_MICA7</name>
<evidence type="ECO:0000313" key="1">
    <source>
        <dbReference type="EMBL" id="CAO91333.1"/>
    </source>
</evidence>
<sequence length="32" mass="3547">MKGKTTTKTEQIGTTRVRVTGKATIKINQKID</sequence>
<proteinExistence type="predicted"/>
<dbReference type="AlphaFoldDB" id="A8YMA9"/>
<reference evidence="1" key="1">
    <citation type="submission" date="2007-08" db="EMBL/GenBank/DDBJ databases">
        <authorList>
            <person name="Frangeul L."/>
        </authorList>
    </citation>
    <scope>NUCLEOTIDE SEQUENCE</scope>
    <source>
        <strain evidence="1">PCC 7806</strain>
    </source>
</reference>
<dbReference type="EMBL" id="AM778957">
    <property type="protein sequence ID" value="CAO91333.1"/>
    <property type="molecule type" value="Genomic_DNA"/>
</dbReference>
<protein>
    <submittedName>
        <fullName evidence="1">Uncharacterized protein</fullName>
    </submittedName>
</protein>
<gene>
    <name evidence="1" type="ORF">IPF_826</name>
</gene>
<accession>A8YMA9</accession>
<organism evidence="1">
    <name type="scientific">Microcystis aeruginosa (strain PCC 7806)</name>
    <dbReference type="NCBI Taxonomy" id="267872"/>
    <lineage>
        <taxon>Bacteria</taxon>
        <taxon>Bacillati</taxon>
        <taxon>Cyanobacteriota</taxon>
        <taxon>Cyanophyceae</taxon>
        <taxon>Oscillatoriophycideae</taxon>
        <taxon>Chroococcales</taxon>
        <taxon>Microcystaceae</taxon>
        <taxon>Microcystis</taxon>
    </lineage>
</organism>